<evidence type="ECO:0000313" key="2">
    <source>
        <dbReference type="EMBL" id="CUA87802.1"/>
    </source>
</evidence>
<keyword evidence="1" id="KW-0812">Transmembrane</keyword>
<sequence>MEACNTWQCINSFAPWLSAVGMIVISGIALWLSVRDRFLRLGASYSGGFIPSSDPMKLDTYVYVLDFVNIGARDVQIVNFEWHWKHVPLFKRQRTFLSPYLDERVVKYCSKFPMRLTDGESATLFFPADFIEKLDAPENFLFPTSRIKAFFRIFTSEIYLCTSVGKKVKADMKSGMRREIWRRYKKYNKAIHATSA</sequence>
<keyword evidence="3" id="KW-1185">Reference proteome</keyword>
<accession>A0A0K6HAE0</accession>
<dbReference type="AlphaFoldDB" id="A0A0K6HAE0"/>
<dbReference type="RefSeq" id="WP_055439595.1">
    <property type="nucleotide sequence ID" value="NZ_CYHB01000006.1"/>
</dbReference>
<dbReference type="OrthoDB" id="6388950at2"/>
<keyword evidence="1" id="KW-0472">Membrane</keyword>
<organism evidence="2 3">
    <name type="scientific">Pseudidiomarina woesei</name>
    <dbReference type="NCBI Taxonomy" id="1381080"/>
    <lineage>
        <taxon>Bacteria</taxon>
        <taxon>Pseudomonadati</taxon>
        <taxon>Pseudomonadota</taxon>
        <taxon>Gammaproteobacteria</taxon>
        <taxon>Alteromonadales</taxon>
        <taxon>Idiomarinaceae</taxon>
        <taxon>Pseudidiomarina</taxon>
    </lineage>
</organism>
<evidence type="ECO:0000256" key="1">
    <source>
        <dbReference type="SAM" id="Phobius"/>
    </source>
</evidence>
<name>A0A0K6HAE0_9GAMM</name>
<dbReference type="Proteomes" id="UP000182598">
    <property type="component" value="Unassembled WGS sequence"/>
</dbReference>
<keyword evidence="1" id="KW-1133">Transmembrane helix</keyword>
<gene>
    <name evidence="2" type="ORF">Ga0061064_1953</name>
</gene>
<proteinExistence type="predicted"/>
<reference evidence="3" key="1">
    <citation type="submission" date="2015-08" db="EMBL/GenBank/DDBJ databases">
        <authorList>
            <person name="Varghese N."/>
        </authorList>
    </citation>
    <scope>NUCLEOTIDE SEQUENCE [LARGE SCALE GENOMIC DNA]</scope>
    <source>
        <strain evidence="3">DSM 27808</strain>
    </source>
</reference>
<dbReference type="EMBL" id="CYHB01000006">
    <property type="protein sequence ID" value="CUA87802.1"/>
    <property type="molecule type" value="Genomic_DNA"/>
</dbReference>
<feature type="transmembrane region" description="Helical" evidence="1">
    <location>
        <begin position="13"/>
        <end position="34"/>
    </location>
</feature>
<evidence type="ECO:0000313" key="3">
    <source>
        <dbReference type="Proteomes" id="UP000182598"/>
    </source>
</evidence>
<protein>
    <submittedName>
        <fullName evidence="2">Uncharacterized protein</fullName>
    </submittedName>
</protein>